<sequence>MVGTYVCRCFYTPTSAKYRLIEKKTASFICVSVYMVKSHNPGLLAMVEQLFSILFIATKLAGKPTCS</sequence>
<dbReference type="Proteomes" id="UP000607653">
    <property type="component" value="Unassembled WGS sequence"/>
</dbReference>
<reference evidence="1 2" key="1">
    <citation type="journal article" date="2020" name="Mol. Biol. Evol.">
        <title>Distinct Expression and Methylation Patterns for Genes with Different Fates following a Single Whole-Genome Duplication in Flowering Plants.</title>
        <authorList>
            <person name="Shi T."/>
            <person name="Rahmani R.S."/>
            <person name="Gugger P.F."/>
            <person name="Wang M."/>
            <person name="Li H."/>
            <person name="Zhang Y."/>
            <person name="Li Z."/>
            <person name="Wang Q."/>
            <person name="Van de Peer Y."/>
            <person name="Marchal K."/>
            <person name="Chen J."/>
        </authorList>
    </citation>
    <scope>NUCLEOTIDE SEQUENCE [LARGE SCALE GENOMIC DNA]</scope>
    <source>
        <tissue evidence="1">Leaf</tissue>
    </source>
</reference>
<protein>
    <submittedName>
        <fullName evidence="1">Uncharacterized protein</fullName>
    </submittedName>
</protein>
<gene>
    <name evidence="1" type="ORF">HUJ06_002846</name>
</gene>
<evidence type="ECO:0000313" key="2">
    <source>
        <dbReference type="Proteomes" id="UP000607653"/>
    </source>
</evidence>
<accession>A0A822ZMB1</accession>
<name>A0A822ZMB1_NELNU</name>
<keyword evidence="2" id="KW-1185">Reference proteome</keyword>
<dbReference type="AlphaFoldDB" id="A0A822ZMB1"/>
<evidence type="ECO:0000313" key="1">
    <source>
        <dbReference type="EMBL" id="DAD44615.1"/>
    </source>
</evidence>
<dbReference type="EMBL" id="DUZY01000007">
    <property type="protein sequence ID" value="DAD44615.1"/>
    <property type="molecule type" value="Genomic_DNA"/>
</dbReference>
<proteinExistence type="predicted"/>
<comment type="caution">
    <text evidence="1">The sequence shown here is derived from an EMBL/GenBank/DDBJ whole genome shotgun (WGS) entry which is preliminary data.</text>
</comment>
<organism evidence="1 2">
    <name type="scientific">Nelumbo nucifera</name>
    <name type="common">Sacred lotus</name>
    <dbReference type="NCBI Taxonomy" id="4432"/>
    <lineage>
        <taxon>Eukaryota</taxon>
        <taxon>Viridiplantae</taxon>
        <taxon>Streptophyta</taxon>
        <taxon>Embryophyta</taxon>
        <taxon>Tracheophyta</taxon>
        <taxon>Spermatophyta</taxon>
        <taxon>Magnoliopsida</taxon>
        <taxon>Proteales</taxon>
        <taxon>Nelumbonaceae</taxon>
        <taxon>Nelumbo</taxon>
    </lineage>
</organism>